<dbReference type="GO" id="GO:0016491">
    <property type="term" value="F:oxidoreductase activity"/>
    <property type="evidence" value="ECO:0007669"/>
    <property type="project" value="InterPro"/>
</dbReference>
<evidence type="ECO:0000256" key="8">
    <source>
        <dbReference type="ARBA" id="ARBA00049896"/>
    </source>
</evidence>
<evidence type="ECO:0000256" key="3">
    <source>
        <dbReference type="ARBA" id="ARBA00022723"/>
    </source>
</evidence>
<comment type="caution">
    <text evidence="11">The sequence shown here is derived from an EMBL/GenBank/DDBJ whole genome shotgun (WGS) entry which is preliminary data.</text>
</comment>
<keyword evidence="2" id="KW-0349">Heme</keyword>
<protein>
    <recommendedName>
        <fullName evidence="1">Coproheme decarboxylase</fullName>
        <ecNumber evidence="10">1.3.98.5</ecNumber>
    </recommendedName>
    <alternativeName>
        <fullName evidence="6">Coproheme III oxidative decarboxylase</fullName>
    </alternativeName>
    <alternativeName>
        <fullName evidence="7">Hydrogen peroxide-dependent heme synthase</fullName>
    </alternativeName>
</protein>
<gene>
    <name evidence="11" type="ORF">BN381_150097</name>
</gene>
<evidence type="ECO:0000256" key="4">
    <source>
        <dbReference type="ARBA" id="ARBA00023004"/>
    </source>
</evidence>
<comment type="pathway">
    <text evidence="5">Porphyrin-containing compound metabolism.</text>
</comment>
<dbReference type="HOGENOM" id="CLU_063226_1_0_11"/>
<evidence type="ECO:0000256" key="10">
    <source>
        <dbReference type="ARBA" id="ARBA00050019"/>
    </source>
</evidence>
<name>R4YX95_9ACTN</name>
<evidence type="ECO:0000313" key="11">
    <source>
        <dbReference type="EMBL" id="CCM62984.1"/>
    </source>
</evidence>
<comment type="catalytic activity">
    <reaction evidence="8">
        <text>Fe-coproporphyrin III + 2 H2O2 + 2 H(+) = heme b + 2 CO2 + 4 H2O</text>
        <dbReference type="Rhea" id="RHEA:56516"/>
        <dbReference type="ChEBI" id="CHEBI:15377"/>
        <dbReference type="ChEBI" id="CHEBI:15378"/>
        <dbReference type="ChEBI" id="CHEBI:16240"/>
        <dbReference type="ChEBI" id="CHEBI:16526"/>
        <dbReference type="ChEBI" id="CHEBI:60344"/>
        <dbReference type="ChEBI" id="CHEBI:68438"/>
        <dbReference type="EC" id="1.3.98.5"/>
    </reaction>
    <physiologicalReaction direction="left-to-right" evidence="8">
        <dbReference type="Rhea" id="RHEA:56517"/>
    </physiologicalReaction>
</comment>
<sequence>MTTPSEPKEGQAVVHLFFSVPATADRAAVESAMKRGNDGDDQAICAALLGHKADLGVMALASDQWRLRALQTDLVAAGLRLEDSYVSLTEVSEYAKGMPESRLQERLFPTLPPEGKPAFCFYPMSKRRGPGSNWFTLPYEQRKALMYEHGGSGRKFAGRVTQLITGSTGLDEFEWGVTLFAQHPDDLKEVVYTMRFDEASARYAEFGQFWVGMLDEPAAVLDAVGLT</sequence>
<dbReference type="EMBL" id="CANL01000007">
    <property type="protein sequence ID" value="CCM62984.1"/>
    <property type="molecule type" value="Genomic_DNA"/>
</dbReference>
<dbReference type="GO" id="GO:0046872">
    <property type="term" value="F:metal ion binding"/>
    <property type="evidence" value="ECO:0007669"/>
    <property type="project" value="UniProtKB-KW"/>
</dbReference>
<dbReference type="OrthoDB" id="9773646at2"/>
<dbReference type="AlphaFoldDB" id="R4YX95"/>
<proteinExistence type="predicted"/>
<evidence type="ECO:0000256" key="9">
    <source>
        <dbReference type="ARBA" id="ARBA00049935"/>
    </source>
</evidence>
<dbReference type="PANTHER" id="PTHR36843:SF1">
    <property type="entry name" value="COPROHEME DECARBOXYLASE"/>
    <property type="match status" value="1"/>
</dbReference>
<dbReference type="InterPro" id="IPR010644">
    <property type="entry name" value="ChdC/CLD"/>
</dbReference>
<keyword evidence="3" id="KW-0479">Metal-binding</keyword>
<accession>R4YX95</accession>
<reference evidence="11 12" key="1">
    <citation type="journal article" date="2013" name="ISME J.">
        <title>Metabolic model for the filamentous 'Candidatus Microthrix parvicella' based on genomic and metagenomic analyses.</title>
        <authorList>
            <person name="Jon McIlroy S."/>
            <person name="Kristiansen R."/>
            <person name="Albertsen M."/>
            <person name="Michael Karst S."/>
            <person name="Rossetti S."/>
            <person name="Lund Nielsen J."/>
            <person name="Tandoi V."/>
            <person name="James Seviour R."/>
            <person name="Nielsen P.H."/>
        </authorList>
    </citation>
    <scope>NUCLEOTIDE SEQUENCE [LARGE SCALE GENOMIC DNA]</scope>
    <source>
        <strain evidence="11 12">RN1</strain>
    </source>
</reference>
<dbReference type="InterPro" id="IPR011008">
    <property type="entry name" value="Dimeric_a/b-barrel"/>
</dbReference>
<dbReference type="GO" id="GO:0020037">
    <property type="term" value="F:heme binding"/>
    <property type="evidence" value="ECO:0007669"/>
    <property type="project" value="InterPro"/>
</dbReference>
<dbReference type="PANTHER" id="PTHR36843">
    <property type="entry name" value="HEME-DEPENDENT PEROXIDASE YWFI-RELATED"/>
    <property type="match status" value="1"/>
</dbReference>
<dbReference type="Proteomes" id="UP000018291">
    <property type="component" value="Unassembled WGS sequence"/>
</dbReference>
<evidence type="ECO:0000256" key="2">
    <source>
        <dbReference type="ARBA" id="ARBA00022617"/>
    </source>
</evidence>
<keyword evidence="4" id="KW-0408">Iron</keyword>
<keyword evidence="12" id="KW-1185">Reference proteome</keyword>
<dbReference type="EC" id="1.3.98.5" evidence="10"/>
<organism evidence="11 12">
    <name type="scientific">Candidatus Neomicrothrix parvicella RN1</name>
    <dbReference type="NCBI Taxonomy" id="1229780"/>
    <lineage>
        <taxon>Bacteria</taxon>
        <taxon>Bacillati</taxon>
        <taxon>Actinomycetota</taxon>
        <taxon>Acidimicrobiia</taxon>
        <taxon>Acidimicrobiales</taxon>
        <taxon>Microthrixaceae</taxon>
        <taxon>Candidatus Neomicrothrix</taxon>
    </lineage>
</organism>
<evidence type="ECO:0000313" key="12">
    <source>
        <dbReference type="Proteomes" id="UP000018291"/>
    </source>
</evidence>
<evidence type="ECO:0000256" key="5">
    <source>
        <dbReference type="ARBA" id="ARBA00023444"/>
    </source>
</evidence>
<dbReference type="Pfam" id="PF06778">
    <property type="entry name" value="Chlor_dismutase"/>
    <property type="match status" value="1"/>
</dbReference>
<evidence type="ECO:0000256" key="6">
    <source>
        <dbReference type="ARBA" id="ARBA00029882"/>
    </source>
</evidence>
<comment type="cofactor">
    <cofactor evidence="9">
        <name>Fe-coproporphyrin III</name>
        <dbReference type="ChEBI" id="CHEBI:68438"/>
    </cofactor>
</comment>
<evidence type="ECO:0000256" key="7">
    <source>
        <dbReference type="ARBA" id="ARBA00030236"/>
    </source>
</evidence>
<dbReference type="RefSeq" id="WP_012224957.1">
    <property type="nucleotide sequence ID" value="NZ_HG422565.1"/>
</dbReference>
<dbReference type="eggNOG" id="COG3253">
    <property type="taxonomic scope" value="Bacteria"/>
</dbReference>
<dbReference type="STRING" id="1229780.BN381_150097"/>
<evidence type="ECO:0000256" key="1">
    <source>
        <dbReference type="ARBA" id="ARBA00014413"/>
    </source>
</evidence>
<dbReference type="Gene3D" id="3.30.70.1030">
    <property type="entry name" value="Apc35880, domain 1"/>
    <property type="match status" value="2"/>
</dbReference>
<dbReference type="SUPFAM" id="SSF54909">
    <property type="entry name" value="Dimeric alpha+beta barrel"/>
    <property type="match status" value="1"/>
</dbReference>